<dbReference type="AlphaFoldDB" id="A0A3R7AD08"/>
<organism evidence="2 5">
    <name type="scientific">Aphanomyces astaci</name>
    <name type="common">Crayfish plague agent</name>
    <dbReference type="NCBI Taxonomy" id="112090"/>
    <lineage>
        <taxon>Eukaryota</taxon>
        <taxon>Sar</taxon>
        <taxon>Stramenopiles</taxon>
        <taxon>Oomycota</taxon>
        <taxon>Saprolegniomycetes</taxon>
        <taxon>Saprolegniales</taxon>
        <taxon>Verrucalvaceae</taxon>
        <taxon>Aphanomyces</taxon>
    </lineage>
</organism>
<feature type="compositionally biased region" description="Basic and acidic residues" evidence="1">
    <location>
        <begin position="459"/>
        <end position="474"/>
    </location>
</feature>
<evidence type="ECO:0000313" key="2">
    <source>
        <dbReference type="EMBL" id="RHY92052.1"/>
    </source>
</evidence>
<gene>
    <name evidence="2" type="ORF">DYB35_005815</name>
    <name evidence="3" type="ORF">DYB37_006361</name>
</gene>
<dbReference type="EMBL" id="QUTG01003320">
    <property type="protein sequence ID" value="RHY92052.1"/>
    <property type="molecule type" value="Genomic_DNA"/>
</dbReference>
<dbReference type="Proteomes" id="UP000285712">
    <property type="component" value="Unassembled WGS sequence"/>
</dbReference>
<protein>
    <submittedName>
        <fullName evidence="2">Uncharacterized protein</fullName>
    </submittedName>
</protein>
<dbReference type="Proteomes" id="UP000285430">
    <property type="component" value="Unassembled WGS sequence"/>
</dbReference>
<evidence type="ECO:0000313" key="4">
    <source>
        <dbReference type="Proteomes" id="UP000285430"/>
    </source>
</evidence>
<evidence type="ECO:0000256" key="1">
    <source>
        <dbReference type="SAM" id="MobiDB-lite"/>
    </source>
</evidence>
<reference evidence="4 5" key="1">
    <citation type="submission" date="2018-08" db="EMBL/GenBank/DDBJ databases">
        <title>Aphanomyces genome sequencing and annotation.</title>
        <authorList>
            <person name="Minardi D."/>
            <person name="Oidtmann B."/>
            <person name="Van Der Giezen M."/>
            <person name="Studholme D.J."/>
        </authorList>
    </citation>
    <scope>NUCLEOTIDE SEQUENCE [LARGE SCALE GENOMIC DNA]</scope>
    <source>
        <strain evidence="3 4">Da</strain>
        <strain evidence="2 5">Sv</strain>
    </source>
</reference>
<feature type="compositionally biased region" description="Low complexity" evidence="1">
    <location>
        <begin position="118"/>
        <end position="138"/>
    </location>
</feature>
<feature type="compositionally biased region" description="Pro residues" evidence="1">
    <location>
        <begin position="139"/>
        <end position="150"/>
    </location>
</feature>
<sequence length="578" mass="62804">MLVAERLSADTHIMGGIEDKIAAAAQVFIASAIERSDSQHPLHLAEIFRAAGQGSNAVRWMKEVHELIRTDGRLNQVGNVFKVVPGVDPSAPPRDIPAINGRATAAPVPTSSPPAVPAPSSHYSPAHVTPAAPSTASTPPLPHAPPPPATNPSSVPAAVSPAPATTSTSPPKPTTSNRDPVPDESALLPFLASSKAIRVGSVSTMGQFQTLLERFHDTFSPVASFRDWWKAHADVAASVILERLEFLELVRIESVDVSSRKLVWDMHALGKHAAPVPSTAAAAATTPSSGWTTAMLDRDLPLVKKSVLHQLRLFACYRLQNIHHMMQSKYPPPQSFQLGSYVDHIVHEIEEDKRLVITHDDSGNPAFTWAEPAKAQALLKDPLVPNNRHALEAAAVAAAATAAAVFEHQDTVATSSVVKPGAVTDSSAVWMDAVVAALWNEHRMRVHVQGDVLCRTTDDLSKKRPRASPERRSPTWDTSPALPTTDDQDTEDESSQLPAHKKTRRLHEVRQPVIEWSTPPQFQLPANVPVRPYVVESTEHNWQTQRARFLTSNVEVPYQQAPDLPTKPIALDYQYVQG</sequence>
<proteinExistence type="predicted"/>
<feature type="compositionally biased region" description="Low complexity" evidence="1">
    <location>
        <begin position="151"/>
        <end position="169"/>
    </location>
</feature>
<name>A0A3R7AD08_APHAT</name>
<comment type="caution">
    <text evidence="2">The sequence shown here is derived from an EMBL/GenBank/DDBJ whole genome shotgun (WGS) entry which is preliminary data.</text>
</comment>
<evidence type="ECO:0000313" key="5">
    <source>
        <dbReference type="Proteomes" id="UP000285712"/>
    </source>
</evidence>
<dbReference type="VEuPathDB" id="FungiDB:H257_08205"/>
<feature type="region of interest" description="Disordered" evidence="1">
    <location>
        <begin position="85"/>
        <end position="184"/>
    </location>
</feature>
<accession>A0A3R7AD08</accession>
<dbReference type="EMBL" id="QUTH01002979">
    <property type="protein sequence ID" value="RHZ22603.1"/>
    <property type="molecule type" value="Genomic_DNA"/>
</dbReference>
<feature type="region of interest" description="Disordered" evidence="1">
    <location>
        <begin position="459"/>
        <end position="506"/>
    </location>
</feature>
<evidence type="ECO:0000313" key="3">
    <source>
        <dbReference type="EMBL" id="RHZ22603.1"/>
    </source>
</evidence>